<feature type="domain" description="DUF4351" evidence="1">
    <location>
        <begin position="234"/>
        <end position="288"/>
    </location>
</feature>
<gene>
    <name evidence="2" type="ORF">RICGR_0201</name>
</gene>
<sequence>MDPYFQHAMAFLYPHLHEKIDWSFGYHALENELQAITAKAAVGKQLVDKLMQVHSCMGQSLVHLEIQGSRQADFPERVYDYYSRLRLHYKQPIIVLVILTDDNSKWRPEHYRNTMWDQLIVDFRFYPVKLLDYRNKKQLLIESKNPVAWMILVQLAATETHQNPDKRFHQKNRLMCLLYDRSYPRKAIIELYTFSDRILPLPEALEISYNEQIKQFEEEYNMRYVTSIERQGIKQGMQQGECVMLQRQLQRKFKQIPQRYLDKLQQADSEALLRWSETILEARSLADVFEE</sequence>
<accession>A8PKL7</accession>
<dbReference type="InterPro" id="IPR025587">
    <property type="entry name" value="DUF4351"/>
</dbReference>
<dbReference type="STRING" id="59196.RICGR_0201"/>
<dbReference type="Pfam" id="PF14261">
    <property type="entry name" value="DUF4351"/>
    <property type="match status" value="1"/>
</dbReference>
<evidence type="ECO:0000313" key="2">
    <source>
        <dbReference type="EMBL" id="EDP45898.1"/>
    </source>
</evidence>
<dbReference type="PANTHER" id="PTHR35586">
    <property type="entry name" value="SLL1691 PROTEIN"/>
    <property type="match status" value="1"/>
</dbReference>
<evidence type="ECO:0000259" key="1">
    <source>
        <dbReference type="Pfam" id="PF14261"/>
    </source>
</evidence>
<evidence type="ECO:0000313" key="3">
    <source>
        <dbReference type="Proteomes" id="UP000054075"/>
    </source>
</evidence>
<reference evidence="2" key="1">
    <citation type="submission" date="2006-04" db="EMBL/GenBank/DDBJ databases">
        <authorList>
            <person name="Seshadri R."/>
            <person name="Federici B.A."/>
        </authorList>
    </citation>
    <scope>NUCLEOTIDE SEQUENCE [LARGE SCALE GENOMIC DNA]</scope>
</reference>
<reference evidence="2" key="2">
    <citation type="submission" date="2007-10" db="EMBL/GenBank/DDBJ databases">
        <authorList>
            <person name="Myers G.S."/>
        </authorList>
    </citation>
    <scope>NUCLEOTIDE SEQUENCE [LARGE SCALE GENOMIC DNA]</scope>
</reference>
<comment type="caution">
    <text evidence="2">The sequence shown here is derived from an EMBL/GenBank/DDBJ whole genome shotgun (WGS) entry which is preliminary data.</text>
</comment>
<organism evidence="2 3">
    <name type="scientific">Rickettsiella grylli</name>
    <dbReference type="NCBI Taxonomy" id="59196"/>
    <lineage>
        <taxon>Bacteria</taxon>
        <taxon>Pseudomonadati</taxon>
        <taxon>Pseudomonadota</taxon>
        <taxon>Gammaproteobacteria</taxon>
        <taxon>Legionellales</taxon>
        <taxon>Coxiellaceae</taxon>
        <taxon>Rickettsiella</taxon>
    </lineage>
</organism>
<protein>
    <recommendedName>
        <fullName evidence="1">DUF4351 domain-containing protein</fullName>
    </recommendedName>
</protein>
<proteinExistence type="predicted"/>
<dbReference type="EMBL" id="AAQJ02000001">
    <property type="protein sequence ID" value="EDP45898.1"/>
    <property type="molecule type" value="Genomic_DNA"/>
</dbReference>
<dbReference type="RefSeq" id="WP_006034886.1">
    <property type="nucleotide sequence ID" value="NZ_AAQJ02000001.1"/>
</dbReference>
<dbReference type="Proteomes" id="UP000054075">
    <property type="component" value="Unassembled WGS sequence"/>
</dbReference>
<dbReference type="AlphaFoldDB" id="A8PKL7"/>
<name>A8PKL7_9COXI</name>
<dbReference type="PANTHER" id="PTHR35586:SF1">
    <property type="entry name" value="SLL1691 PROTEIN"/>
    <property type="match status" value="1"/>
</dbReference>
<keyword evidence="3" id="KW-1185">Reference proteome</keyword>
<dbReference type="eggNOG" id="COG5464">
    <property type="taxonomic scope" value="Bacteria"/>
</dbReference>